<reference evidence="2" key="1">
    <citation type="submission" date="2022-03" db="EMBL/GenBank/DDBJ databases">
        <authorList>
            <person name="Leyn A S."/>
        </authorList>
    </citation>
    <scope>NUCLEOTIDE SEQUENCE</scope>
    <source>
        <strain evidence="2">Streptomyces globisporus 4-3</strain>
    </source>
</reference>
<gene>
    <name evidence="2" type="ORF">SGL43_02628</name>
</gene>
<dbReference type="EMBL" id="CAKXYP010000007">
    <property type="protein sequence ID" value="CAH9415610.1"/>
    <property type="molecule type" value="Genomic_DNA"/>
</dbReference>
<comment type="caution">
    <text evidence="2">The sequence shown here is derived from an EMBL/GenBank/DDBJ whole genome shotgun (WGS) entry which is preliminary data.</text>
</comment>
<feature type="region of interest" description="Disordered" evidence="1">
    <location>
        <begin position="1"/>
        <end position="112"/>
    </location>
</feature>
<feature type="compositionally biased region" description="Basic and acidic residues" evidence="1">
    <location>
        <begin position="65"/>
        <end position="75"/>
    </location>
</feature>
<accession>A0ABN8V0Z1</accession>
<feature type="compositionally biased region" description="Low complexity" evidence="1">
    <location>
        <begin position="18"/>
        <end position="51"/>
    </location>
</feature>
<proteinExistence type="predicted"/>
<name>A0ABN8V0Z1_STRGL</name>
<keyword evidence="3" id="KW-1185">Reference proteome</keyword>
<evidence type="ECO:0000313" key="2">
    <source>
        <dbReference type="EMBL" id="CAH9415610.1"/>
    </source>
</evidence>
<sequence length="112" mass="11897">MLRAIRTPEGSEQTTSATGRRSGTPATSSSTPLSATAAAPGRRPPCCGAPREVAPHNSCSPRAFHRGERGEDPRSRRGTSSCALPPPDSRSHRYSPPPGRRIGRSRHDTRSG</sequence>
<evidence type="ECO:0000256" key="1">
    <source>
        <dbReference type="SAM" id="MobiDB-lite"/>
    </source>
</evidence>
<organism evidence="2 3">
    <name type="scientific">Streptomyces globisporus</name>
    <dbReference type="NCBI Taxonomy" id="1908"/>
    <lineage>
        <taxon>Bacteria</taxon>
        <taxon>Bacillati</taxon>
        <taxon>Actinomycetota</taxon>
        <taxon>Actinomycetes</taxon>
        <taxon>Kitasatosporales</taxon>
        <taxon>Streptomycetaceae</taxon>
        <taxon>Streptomyces</taxon>
    </lineage>
</organism>
<dbReference type="Proteomes" id="UP001154015">
    <property type="component" value="Unassembled WGS sequence"/>
</dbReference>
<evidence type="ECO:0000313" key="3">
    <source>
        <dbReference type="Proteomes" id="UP001154015"/>
    </source>
</evidence>
<protein>
    <submittedName>
        <fullName evidence="2">Uncharacterized protein</fullName>
    </submittedName>
</protein>